<evidence type="ECO:0000256" key="1">
    <source>
        <dbReference type="PROSITE-ProRule" id="PRU00339"/>
    </source>
</evidence>
<accession>A0A9D1DRS6</accession>
<protein>
    <submittedName>
        <fullName evidence="2">Uncharacterized protein</fullName>
    </submittedName>
</protein>
<dbReference type="EMBL" id="DVHF01000098">
    <property type="protein sequence ID" value="HIR57679.1"/>
    <property type="molecule type" value="Genomic_DNA"/>
</dbReference>
<dbReference type="PROSITE" id="PS50005">
    <property type="entry name" value="TPR"/>
    <property type="match status" value="1"/>
</dbReference>
<reference evidence="2" key="1">
    <citation type="submission" date="2020-10" db="EMBL/GenBank/DDBJ databases">
        <authorList>
            <person name="Gilroy R."/>
        </authorList>
    </citation>
    <scope>NUCLEOTIDE SEQUENCE</scope>
    <source>
        <strain evidence="2">ChiSjej1B19-7085</strain>
    </source>
</reference>
<reference evidence="2" key="2">
    <citation type="journal article" date="2021" name="PeerJ">
        <title>Extensive microbial diversity within the chicken gut microbiome revealed by metagenomics and culture.</title>
        <authorList>
            <person name="Gilroy R."/>
            <person name="Ravi A."/>
            <person name="Getino M."/>
            <person name="Pursley I."/>
            <person name="Horton D.L."/>
            <person name="Alikhan N.F."/>
            <person name="Baker D."/>
            <person name="Gharbi K."/>
            <person name="Hall N."/>
            <person name="Watson M."/>
            <person name="Adriaenssens E.M."/>
            <person name="Foster-Nyarko E."/>
            <person name="Jarju S."/>
            <person name="Secka A."/>
            <person name="Antonio M."/>
            <person name="Oren A."/>
            <person name="Chaudhuri R.R."/>
            <person name="La Ragione R."/>
            <person name="Hildebrand F."/>
            <person name="Pallen M.J."/>
        </authorList>
    </citation>
    <scope>NUCLEOTIDE SEQUENCE</scope>
    <source>
        <strain evidence="2">ChiSjej1B19-7085</strain>
    </source>
</reference>
<comment type="caution">
    <text evidence="2">The sequence shown here is derived from an EMBL/GenBank/DDBJ whole genome shotgun (WGS) entry which is preliminary data.</text>
</comment>
<dbReference type="Gene3D" id="1.25.40.10">
    <property type="entry name" value="Tetratricopeptide repeat domain"/>
    <property type="match status" value="1"/>
</dbReference>
<evidence type="ECO:0000313" key="2">
    <source>
        <dbReference type="EMBL" id="HIR57679.1"/>
    </source>
</evidence>
<keyword evidence="1" id="KW-0802">TPR repeat</keyword>
<dbReference type="SUPFAM" id="SSF48452">
    <property type="entry name" value="TPR-like"/>
    <property type="match status" value="1"/>
</dbReference>
<dbReference type="InterPro" id="IPR011990">
    <property type="entry name" value="TPR-like_helical_dom_sf"/>
</dbReference>
<organism evidence="2 3">
    <name type="scientific">Candidatus Gallacutalibacter pullicola</name>
    <dbReference type="NCBI Taxonomy" id="2840830"/>
    <lineage>
        <taxon>Bacteria</taxon>
        <taxon>Bacillati</taxon>
        <taxon>Bacillota</taxon>
        <taxon>Clostridia</taxon>
        <taxon>Eubacteriales</taxon>
        <taxon>Candidatus Gallacutalibacter</taxon>
    </lineage>
</organism>
<gene>
    <name evidence="2" type="ORF">IAA54_08415</name>
</gene>
<feature type="repeat" description="TPR" evidence="1">
    <location>
        <begin position="118"/>
        <end position="151"/>
    </location>
</feature>
<name>A0A9D1DRS6_9FIRM</name>
<evidence type="ECO:0000313" key="3">
    <source>
        <dbReference type="Proteomes" id="UP000886785"/>
    </source>
</evidence>
<sequence length="217" mass="24720">MAGQIKRYDPDLAAALFVTLGGNLPNRFDREEEAQSLAQKLPNREQRLKYIIELCARPDSPQTRYLTAKAYSWLGDAYRREIIRFCTEYLEGEPWSALPRGTVVEDGITIYRPARERASVLMDLAQAQDADGRHSAALASFLEAYRLEPYNPMPAIKAAGLVERLHGKEEAINFLNQQKSSVFYQPVKYTDAQGNTRRNDSFRQLLDGYLRKLQSAD</sequence>
<dbReference type="AlphaFoldDB" id="A0A9D1DRS6"/>
<proteinExistence type="predicted"/>
<dbReference type="InterPro" id="IPR019734">
    <property type="entry name" value="TPR_rpt"/>
</dbReference>
<dbReference type="Proteomes" id="UP000886785">
    <property type="component" value="Unassembled WGS sequence"/>
</dbReference>